<feature type="domain" description="RRM" evidence="4">
    <location>
        <begin position="15"/>
        <end position="95"/>
    </location>
</feature>
<feature type="compositionally biased region" description="Polar residues" evidence="3">
    <location>
        <begin position="604"/>
        <end position="614"/>
    </location>
</feature>
<feature type="compositionally biased region" description="Low complexity" evidence="3">
    <location>
        <begin position="550"/>
        <end position="566"/>
    </location>
</feature>
<name>A0A0G4HDY9_9ALVE</name>
<dbReference type="AlphaFoldDB" id="A0A0G4HDY9"/>
<feature type="region of interest" description="Disordered" evidence="3">
    <location>
        <begin position="431"/>
        <end position="624"/>
    </location>
</feature>
<feature type="compositionally biased region" description="Low complexity" evidence="3">
    <location>
        <begin position="211"/>
        <end position="226"/>
    </location>
</feature>
<dbReference type="SUPFAM" id="SSF54928">
    <property type="entry name" value="RNA-binding domain, RBD"/>
    <property type="match status" value="1"/>
</dbReference>
<sequence>MEAQRKEGGVEPQDSNLFVFRLPIWAEERDLLRAFSAFGAVRSCKVIRDDKGVSRAFGFVSFTSQEEALAAIEGLNDTYLEPSHETLIRMRKAPPPPPPPDDTRPSVSTPVCARPSYPGGIGADGLERRRIRVKLKSDGEAPASASGSNTSRRSSPAPLLPSLTCAPGLQVPAAATSTAEQTITTHPPSTSAATGTRLSSSEAFTTGGPQSASRSRSSHSFASFVSPDAAASAAERPLPERISPPTPGQSPFSFSFASPVGAADSRDLQKNALVSPSQYHIQLQESAQGPPHPTAPQQSKLPVPLQYGTRPTAQGSTDNAASNIPGRAPPFFLTPPLPRRRLAPSAGRILSPRQCPKQVTHRDHLNTSHTLGYWLVLGTHSPPPPPLEAPILHTHNPQAGGGVPPMDGSNLSLSADQPMLHRQTDFISASRQQLPSPARGSHRPAYSVSSPSASHGHGGTQPPSAPSPSMTGYPHCPGMPTHEPFPPPGPSPLSRPPHPPRDLSQEEVPRLRNLSFSPETASSRSPRKGSVIHMLSSSSPSGPCTTEHVSTPLLFSMSSSSLSNPPTAYATPVVSPSPNRYWPLRPTSSPPSRNPNEEPHLASAYSQMSQSAGETPQAAYHGYPSSFSASAYASAVPPCTLPTPLTHGPPSGAPQPHQDEPERGGRTSASSSASVGPRHELTPGSWPEGVVTQVDRLRASPPMHRRLWEHIRLRAHGEFGAARRSSGGCHT</sequence>
<proteinExistence type="predicted"/>
<dbReference type="InterPro" id="IPR012677">
    <property type="entry name" value="Nucleotide-bd_a/b_plait_sf"/>
</dbReference>
<evidence type="ECO:0000256" key="1">
    <source>
        <dbReference type="ARBA" id="ARBA00022884"/>
    </source>
</evidence>
<evidence type="ECO:0000313" key="5">
    <source>
        <dbReference type="EMBL" id="CEM42266.1"/>
    </source>
</evidence>
<feature type="compositionally biased region" description="Polar residues" evidence="3">
    <location>
        <begin position="535"/>
        <end position="549"/>
    </location>
</feature>
<evidence type="ECO:0000256" key="2">
    <source>
        <dbReference type="PROSITE-ProRule" id="PRU00176"/>
    </source>
</evidence>
<evidence type="ECO:0000259" key="4">
    <source>
        <dbReference type="PROSITE" id="PS50102"/>
    </source>
</evidence>
<protein>
    <recommendedName>
        <fullName evidence="4">RRM domain-containing protein</fullName>
    </recommendedName>
</protein>
<dbReference type="PROSITE" id="PS50102">
    <property type="entry name" value="RRM"/>
    <property type="match status" value="1"/>
</dbReference>
<dbReference type="SMART" id="SM00360">
    <property type="entry name" value="RRM"/>
    <property type="match status" value="1"/>
</dbReference>
<dbReference type="VEuPathDB" id="CryptoDB:Cvel_6501"/>
<dbReference type="InterPro" id="IPR052462">
    <property type="entry name" value="SLIRP/GR-RBP-like"/>
</dbReference>
<dbReference type="InterPro" id="IPR035979">
    <property type="entry name" value="RBD_domain_sf"/>
</dbReference>
<gene>
    <name evidence="5" type="ORF">Cvel_6501</name>
</gene>
<feature type="region of interest" description="Disordered" evidence="3">
    <location>
        <begin position="89"/>
        <end position="258"/>
    </location>
</feature>
<accession>A0A0G4HDY9</accession>
<dbReference type="EMBL" id="CDMZ01002418">
    <property type="protein sequence ID" value="CEM42266.1"/>
    <property type="molecule type" value="Genomic_DNA"/>
</dbReference>
<dbReference type="Gene3D" id="3.30.70.330">
    <property type="match status" value="1"/>
</dbReference>
<feature type="region of interest" description="Disordered" evidence="3">
    <location>
        <begin position="285"/>
        <end position="337"/>
    </location>
</feature>
<feature type="compositionally biased region" description="Pro residues" evidence="3">
    <location>
        <begin position="483"/>
        <end position="497"/>
    </location>
</feature>
<dbReference type="InterPro" id="IPR000504">
    <property type="entry name" value="RRM_dom"/>
</dbReference>
<feature type="region of interest" description="Disordered" evidence="3">
    <location>
        <begin position="385"/>
        <end position="414"/>
    </location>
</feature>
<dbReference type="Pfam" id="PF00076">
    <property type="entry name" value="RRM_1"/>
    <property type="match status" value="1"/>
</dbReference>
<dbReference type="PANTHER" id="PTHR48027">
    <property type="entry name" value="HETEROGENEOUS NUCLEAR RIBONUCLEOPROTEIN 87F-RELATED"/>
    <property type="match status" value="1"/>
</dbReference>
<feature type="compositionally biased region" description="Polar residues" evidence="3">
    <location>
        <begin position="514"/>
        <end position="524"/>
    </location>
</feature>
<feature type="compositionally biased region" description="Polar residues" evidence="3">
    <location>
        <begin position="175"/>
        <end position="210"/>
    </location>
</feature>
<feature type="compositionally biased region" description="Low complexity" evidence="3">
    <location>
        <begin position="143"/>
        <end position="167"/>
    </location>
</feature>
<reference evidence="5" key="1">
    <citation type="submission" date="2014-11" db="EMBL/GenBank/DDBJ databases">
        <authorList>
            <person name="Otto D Thomas"/>
            <person name="Naeem Raeece"/>
        </authorList>
    </citation>
    <scope>NUCLEOTIDE SEQUENCE</scope>
</reference>
<feature type="compositionally biased region" description="Basic and acidic residues" evidence="3">
    <location>
        <begin position="499"/>
        <end position="510"/>
    </location>
</feature>
<organism evidence="5">
    <name type="scientific">Chromera velia CCMP2878</name>
    <dbReference type="NCBI Taxonomy" id="1169474"/>
    <lineage>
        <taxon>Eukaryota</taxon>
        <taxon>Sar</taxon>
        <taxon>Alveolata</taxon>
        <taxon>Colpodellida</taxon>
        <taxon>Chromeraceae</taxon>
        <taxon>Chromera</taxon>
    </lineage>
</organism>
<evidence type="ECO:0000256" key="3">
    <source>
        <dbReference type="SAM" id="MobiDB-lite"/>
    </source>
</evidence>
<feature type="compositionally biased region" description="Polar residues" evidence="3">
    <location>
        <begin position="309"/>
        <end position="322"/>
    </location>
</feature>
<feature type="region of interest" description="Disordered" evidence="3">
    <location>
        <begin position="637"/>
        <end position="693"/>
    </location>
</feature>
<keyword evidence="1 2" id="KW-0694">RNA-binding</keyword>
<dbReference type="CDD" id="cd00590">
    <property type="entry name" value="RRM_SF"/>
    <property type="match status" value="1"/>
</dbReference>
<dbReference type="GO" id="GO:0003723">
    <property type="term" value="F:RNA binding"/>
    <property type="evidence" value="ECO:0007669"/>
    <property type="project" value="UniProtKB-UniRule"/>
</dbReference>